<reference evidence="2" key="2">
    <citation type="submission" date="2025-08" db="UniProtKB">
        <authorList>
            <consortium name="RefSeq"/>
        </authorList>
    </citation>
    <scope>IDENTIFICATION</scope>
    <source>
        <tissue evidence="2">Leaf</tissue>
    </source>
</reference>
<dbReference type="Proteomes" id="UP000790787">
    <property type="component" value="Chromosome 22"/>
</dbReference>
<evidence type="ECO:0000313" key="1">
    <source>
        <dbReference type="Proteomes" id="UP000790787"/>
    </source>
</evidence>
<accession>A0AC58TT87</accession>
<organism evidence="1 2">
    <name type="scientific">Nicotiana tabacum</name>
    <name type="common">Common tobacco</name>
    <dbReference type="NCBI Taxonomy" id="4097"/>
    <lineage>
        <taxon>Eukaryota</taxon>
        <taxon>Viridiplantae</taxon>
        <taxon>Streptophyta</taxon>
        <taxon>Embryophyta</taxon>
        <taxon>Tracheophyta</taxon>
        <taxon>Spermatophyta</taxon>
        <taxon>Magnoliopsida</taxon>
        <taxon>eudicotyledons</taxon>
        <taxon>Gunneridae</taxon>
        <taxon>Pentapetalae</taxon>
        <taxon>asterids</taxon>
        <taxon>lamiids</taxon>
        <taxon>Solanales</taxon>
        <taxon>Solanaceae</taxon>
        <taxon>Nicotianoideae</taxon>
        <taxon>Nicotianeae</taxon>
        <taxon>Nicotiana</taxon>
    </lineage>
</organism>
<keyword evidence="1" id="KW-1185">Reference proteome</keyword>
<evidence type="ECO:0000313" key="2">
    <source>
        <dbReference type="RefSeq" id="XP_075100435.1"/>
    </source>
</evidence>
<proteinExistence type="predicted"/>
<reference evidence="1" key="1">
    <citation type="journal article" date="2014" name="Nat. Commun.">
        <title>The tobacco genome sequence and its comparison with those of tomato and potato.</title>
        <authorList>
            <person name="Sierro N."/>
            <person name="Battey J.N."/>
            <person name="Ouadi S."/>
            <person name="Bakaher N."/>
            <person name="Bovet L."/>
            <person name="Willig A."/>
            <person name="Goepfert S."/>
            <person name="Peitsch M.C."/>
            <person name="Ivanov N.V."/>
        </authorList>
    </citation>
    <scope>NUCLEOTIDE SEQUENCE [LARGE SCALE GENOMIC DNA]</scope>
</reference>
<sequence length="434" mass="49205">MAASALVSLSKKIIKPFSPTPFSERIYKLSFIDQFNSTQYCPLVFFYPKNKGNVVTPSIEPSDMCKVIENSLSKTLAAYYPFAGTLRDNVHVECNDIGADFYKARFDCPMSEIVKSPDRNVKEMVYPKGIPWNIVTSNRKLVTVQFNQFDCGGIALSTCVSHKIGDMCTISKFLQDWATIARDPNLKLCPQFIGSSIFPPTNEPVNEPPIQKCVTRRLVFSNHTLKSLLSEPSQVKNPTRVELLTALLYKCGMKANSSSLKPSILFQTVNLRSFIPLPDNTAGNFSSSLFVPTYNEEEMMLSRLVSQLRKEKEQLVANYKNCKGGQDLVSTTMRPFQEIRKLFKDMDFDMYRCSSLANYPLYDVDFGWGKPNKISIAEGVFRNVFLLYDNKTGDEVEASVCLDEESTMSAFLREMEQFLQFEISSEEIKMEARC</sequence>
<gene>
    <name evidence="2" type="primary">LOC107801995</name>
</gene>
<protein>
    <submittedName>
        <fullName evidence="2">Acyltransferase Pun1-like</fullName>
    </submittedName>
</protein>
<dbReference type="RefSeq" id="XP_075100435.1">
    <property type="nucleotide sequence ID" value="XM_075244334.1"/>
</dbReference>
<name>A0AC58TT87_TOBAC</name>